<feature type="transmembrane region" description="Helical" evidence="7">
    <location>
        <begin position="291"/>
        <end position="310"/>
    </location>
</feature>
<feature type="domain" description="EamA" evidence="8">
    <location>
        <begin position="40"/>
        <end position="162"/>
    </location>
</feature>
<keyword evidence="3 7" id="KW-0812">Transmembrane</keyword>
<dbReference type="Proteomes" id="UP001163947">
    <property type="component" value="Chromosome"/>
</dbReference>
<feature type="domain" description="EamA" evidence="8">
    <location>
        <begin position="173"/>
        <end position="304"/>
    </location>
</feature>
<dbReference type="GeneID" id="83623560"/>
<organism evidence="9 10">
    <name type="scientific">Rhodococcus aetherivorans</name>
    <dbReference type="NCBI Taxonomy" id="191292"/>
    <lineage>
        <taxon>Bacteria</taxon>
        <taxon>Bacillati</taxon>
        <taxon>Actinomycetota</taxon>
        <taxon>Actinomycetes</taxon>
        <taxon>Mycobacteriales</taxon>
        <taxon>Nocardiaceae</taxon>
        <taxon>Rhodococcus</taxon>
    </lineage>
</organism>
<evidence type="ECO:0000256" key="3">
    <source>
        <dbReference type="ARBA" id="ARBA00022692"/>
    </source>
</evidence>
<feature type="transmembrane region" description="Helical" evidence="7">
    <location>
        <begin position="145"/>
        <end position="166"/>
    </location>
</feature>
<feature type="transmembrane region" description="Helical" evidence="7">
    <location>
        <begin position="202"/>
        <end position="224"/>
    </location>
</feature>
<feature type="transmembrane region" description="Helical" evidence="7">
    <location>
        <begin position="236"/>
        <end position="255"/>
    </location>
</feature>
<feature type="transmembrane region" description="Helical" evidence="7">
    <location>
        <begin position="172"/>
        <end position="190"/>
    </location>
</feature>
<dbReference type="Gene3D" id="1.10.3730.20">
    <property type="match status" value="1"/>
</dbReference>
<name>A0AA46PEM8_9NOCA</name>
<feature type="transmembrane region" description="Helical" evidence="7">
    <location>
        <begin position="267"/>
        <end position="285"/>
    </location>
</feature>
<evidence type="ECO:0000259" key="8">
    <source>
        <dbReference type="Pfam" id="PF00892"/>
    </source>
</evidence>
<evidence type="ECO:0000313" key="10">
    <source>
        <dbReference type="Proteomes" id="UP001163947"/>
    </source>
</evidence>
<comment type="subcellular location">
    <subcellularLocation>
        <location evidence="1">Membrane</location>
        <topology evidence="1">Multi-pass membrane protein</topology>
    </subcellularLocation>
</comment>
<feature type="transmembrane region" description="Helical" evidence="7">
    <location>
        <begin position="93"/>
        <end position="112"/>
    </location>
</feature>
<reference evidence="9" key="1">
    <citation type="submission" date="2022-09" db="EMBL/GenBank/DDBJ databases">
        <title>The genome sequence of Rhodococcus aetherivorans N1.</title>
        <authorList>
            <person name="Jiang W."/>
        </authorList>
    </citation>
    <scope>NUCLEOTIDE SEQUENCE</scope>
    <source>
        <strain evidence="9">N1</strain>
    </source>
</reference>
<dbReference type="InterPro" id="IPR000620">
    <property type="entry name" value="EamA_dom"/>
</dbReference>
<accession>A0AA46PEM8</accession>
<evidence type="ECO:0000256" key="4">
    <source>
        <dbReference type="ARBA" id="ARBA00022989"/>
    </source>
</evidence>
<feature type="compositionally biased region" description="Low complexity" evidence="6">
    <location>
        <begin position="13"/>
        <end position="28"/>
    </location>
</feature>
<dbReference type="InterPro" id="IPR050638">
    <property type="entry name" value="AA-Vitamin_Transporters"/>
</dbReference>
<dbReference type="EMBL" id="CP106982">
    <property type="protein sequence ID" value="UYF93477.1"/>
    <property type="molecule type" value="Genomic_DNA"/>
</dbReference>
<gene>
    <name evidence="9" type="ORF">OCS65_24070</name>
</gene>
<feature type="region of interest" description="Disordered" evidence="6">
    <location>
        <begin position="1"/>
        <end position="28"/>
    </location>
</feature>
<protein>
    <submittedName>
        <fullName evidence="9">EamA family transporter</fullName>
    </submittedName>
</protein>
<dbReference type="Pfam" id="PF00892">
    <property type="entry name" value="EamA"/>
    <property type="match status" value="2"/>
</dbReference>
<evidence type="ECO:0000256" key="2">
    <source>
        <dbReference type="ARBA" id="ARBA00007362"/>
    </source>
</evidence>
<dbReference type="PANTHER" id="PTHR32322">
    <property type="entry name" value="INNER MEMBRANE TRANSPORTER"/>
    <property type="match status" value="1"/>
</dbReference>
<keyword evidence="4 7" id="KW-1133">Transmembrane helix</keyword>
<evidence type="ECO:0000256" key="1">
    <source>
        <dbReference type="ARBA" id="ARBA00004141"/>
    </source>
</evidence>
<proteinExistence type="inferred from homology"/>
<evidence type="ECO:0000256" key="6">
    <source>
        <dbReference type="SAM" id="MobiDB-lite"/>
    </source>
</evidence>
<dbReference type="InterPro" id="IPR037185">
    <property type="entry name" value="EmrE-like"/>
</dbReference>
<dbReference type="GO" id="GO:0016020">
    <property type="term" value="C:membrane"/>
    <property type="evidence" value="ECO:0007669"/>
    <property type="project" value="UniProtKB-SubCell"/>
</dbReference>
<dbReference type="RefSeq" id="WP_263507862.1">
    <property type="nucleotide sequence ID" value="NZ_CP101842.1"/>
</dbReference>
<comment type="similarity">
    <text evidence="2">Belongs to the EamA transporter family.</text>
</comment>
<keyword evidence="5 7" id="KW-0472">Membrane</keyword>
<evidence type="ECO:0000256" key="5">
    <source>
        <dbReference type="ARBA" id="ARBA00023136"/>
    </source>
</evidence>
<feature type="transmembrane region" description="Helical" evidence="7">
    <location>
        <begin position="118"/>
        <end position="138"/>
    </location>
</feature>
<evidence type="ECO:0000313" key="9">
    <source>
        <dbReference type="EMBL" id="UYF93477.1"/>
    </source>
</evidence>
<sequence>MCWTHQPKGHDSGGVTTTTTSPPTSPGPVTNRAALTAATAVAPVVWGTTYLVTTELLPPDHPLFAALMRALPAGALGLLLSRTLPRGAWWWKAAVLGALNIGLFFPLLFLAAERLPGGVAATLGAAQPILVAVLAVIVLSERLSLWRLGWGVVGVVGVGLVVLGPGAMFDPVGIIAGLAGAAAMGIGVVLTKRWGRPEEVSAIGFAGWQLTAGGLVLLAPTLLLEGIPNRIGAPAVAGYLWLGIVGGLLAYSLWFNGLRTLPVTATALLGLLSPLVAAILGVVVAGETLSALQLVGFALALAALGAGQVIPRPRTRKGLPS</sequence>
<evidence type="ECO:0000256" key="7">
    <source>
        <dbReference type="SAM" id="Phobius"/>
    </source>
</evidence>
<dbReference type="AlphaFoldDB" id="A0AA46PEM8"/>
<dbReference type="PANTHER" id="PTHR32322:SF2">
    <property type="entry name" value="EAMA DOMAIN-CONTAINING PROTEIN"/>
    <property type="match status" value="1"/>
</dbReference>
<dbReference type="SUPFAM" id="SSF103481">
    <property type="entry name" value="Multidrug resistance efflux transporter EmrE"/>
    <property type="match status" value="2"/>
</dbReference>